<name>A0A1I7ZFF7_9BILA</name>
<sequence length="452" mass="52149">MACGSECCWQYEFCCDSRTCCRSDYVCINGGLCQARSVIPTNPMVCATTPSGSGHSAEAEALVYNFVKRKKPGLLLEMFGKERCRELEKRDVSLMPSFLLTLMVKHLYDRNSLLSMLEEARKHLPMAKKAPSDSPSEKKSSNIEEKKTDKAIKTSSALHKNSGTFPGRNKVKISPEVAVFNYFHERQQEEALALLFDEKTRTDYGKKVETMGIWMPSVRRMYAHYRYCGLKKENRLTLEIWKCELCKKDFKTHGRGRFLLSHIGCHEDIPCPCFIEGCDAVFRRPDSLTSHLREKHVLHVASLTSRQYHGLHQLTREYNGKAKAFRDKYFPPESFIGFSDCKTRGVARDFEDPKCRECGKLMKSYTCRRRHVAEHLKLSYKCVFEGCDHQHGDPSRLSDHYNHKHSAKVGDLSEEQLFKHKRIKLDFGKIMTKEVPNYFPYKNDVPEDLLLP</sequence>
<feature type="region of interest" description="Disordered" evidence="1">
    <location>
        <begin position="124"/>
        <end position="161"/>
    </location>
</feature>
<feature type="compositionally biased region" description="Basic and acidic residues" evidence="1">
    <location>
        <begin position="135"/>
        <end position="152"/>
    </location>
</feature>
<dbReference type="AlphaFoldDB" id="A0A1I7ZFF7"/>
<keyword evidence="3" id="KW-1185">Reference proteome</keyword>
<dbReference type="SMART" id="SM00355">
    <property type="entry name" value="ZnF_C2H2"/>
    <property type="match status" value="4"/>
</dbReference>
<proteinExistence type="predicted"/>
<feature type="domain" description="C2H2-type" evidence="2">
    <location>
        <begin position="273"/>
        <end position="296"/>
    </location>
</feature>
<evidence type="ECO:0000256" key="1">
    <source>
        <dbReference type="SAM" id="MobiDB-lite"/>
    </source>
</evidence>
<reference evidence="4" key="1">
    <citation type="submission" date="2016-11" db="UniProtKB">
        <authorList>
            <consortium name="WormBaseParasite"/>
        </authorList>
    </citation>
    <scope>IDENTIFICATION</scope>
</reference>
<feature type="domain" description="C2H2-type" evidence="2">
    <location>
        <begin position="355"/>
        <end position="375"/>
    </location>
</feature>
<accession>A0A1I7ZFF7</accession>
<evidence type="ECO:0000313" key="3">
    <source>
        <dbReference type="Proteomes" id="UP000095287"/>
    </source>
</evidence>
<protein>
    <submittedName>
        <fullName evidence="4">C2H2-type domain-containing protein</fullName>
    </submittedName>
</protein>
<evidence type="ECO:0000313" key="4">
    <source>
        <dbReference type="WBParaSite" id="L893_g2580.t1"/>
    </source>
</evidence>
<organism evidence="3 4">
    <name type="scientific">Steinernema glaseri</name>
    <dbReference type="NCBI Taxonomy" id="37863"/>
    <lineage>
        <taxon>Eukaryota</taxon>
        <taxon>Metazoa</taxon>
        <taxon>Ecdysozoa</taxon>
        <taxon>Nematoda</taxon>
        <taxon>Chromadorea</taxon>
        <taxon>Rhabditida</taxon>
        <taxon>Tylenchina</taxon>
        <taxon>Panagrolaimomorpha</taxon>
        <taxon>Strongyloidoidea</taxon>
        <taxon>Steinernematidae</taxon>
        <taxon>Steinernema</taxon>
    </lineage>
</organism>
<evidence type="ECO:0000259" key="2">
    <source>
        <dbReference type="PROSITE" id="PS00028"/>
    </source>
</evidence>
<dbReference type="WBParaSite" id="L893_g2580.t1">
    <property type="protein sequence ID" value="L893_g2580.t1"/>
    <property type="gene ID" value="L893_g2580"/>
</dbReference>
<dbReference type="PROSITE" id="PS00028">
    <property type="entry name" value="ZINC_FINGER_C2H2_1"/>
    <property type="match status" value="2"/>
</dbReference>
<dbReference type="Proteomes" id="UP000095287">
    <property type="component" value="Unplaced"/>
</dbReference>
<dbReference type="Gene3D" id="3.30.160.60">
    <property type="entry name" value="Classic Zinc Finger"/>
    <property type="match status" value="1"/>
</dbReference>
<dbReference type="InterPro" id="IPR013087">
    <property type="entry name" value="Znf_C2H2_type"/>
</dbReference>